<accession>A0A415HF96</accession>
<name>A0A415HF96_9BACE</name>
<protein>
    <recommendedName>
        <fullName evidence="4">YD repeat-containing protein</fullName>
    </recommendedName>
</protein>
<organism evidence="2 3">
    <name type="scientific">Bacteroides xylanisolvens</name>
    <dbReference type="NCBI Taxonomy" id="371601"/>
    <lineage>
        <taxon>Bacteria</taxon>
        <taxon>Pseudomonadati</taxon>
        <taxon>Bacteroidota</taxon>
        <taxon>Bacteroidia</taxon>
        <taxon>Bacteroidales</taxon>
        <taxon>Bacteroidaceae</taxon>
        <taxon>Bacteroides</taxon>
    </lineage>
</organism>
<evidence type="ECO:0000313" key="3">
    <source>
        <dbReference type="Proteomes" id="UP000284417"/>
    </source>
</evidence>
<sequence>MRKKNFIEQMLCLLLLLGTGTHIYAQNSSGFIPTDFQGYYFSPQNLGFSTPQTAEFVQYGNTSVNYYNGLLDLDIPLFDYKDTAFELNMSIKYISDGFKPGRRPSVVGNNWILNVGGTITRNVVGNPDDVRQEQKSGLLAAIRDGKFKQYSKADLFKLNIPHATKNRPYPETEYDMAPDIFDFNFGRHKGRFIIDNNGNAKCISGGGYKIDLSEMSVQDNNVKNAPKYSVINITTPDGYLYSFGGGVSCLEYSIPNNPSKLRSKPVQIASWYLNSIKDKTRNQVVSFSYQSRLQKNKYHLFMNSYVTGIQWIYYKPDKNGYTKPTESRSINDKDTDHFLMEDKVYVPILKTISVDDIKIDFTIETFSVNFFGDSDGNDLIYLSGITMKQDLNILKSCKFDYQTSGRYFFLKKATLCDQSESPAVYSFDYDMSNTLPDPLTTNVDHWGFWNGGYENIDNANTFFYDGNFEQRKAVNTGVAGCTMLKTITYPTKGEEKIDYEYNRYRHYLTKKTDFFAWDTNMATYDTPLGGVRVKHLTLHDPVTGKDRQRSFNYLDPATGMESGRTHELPRYRMPEESMNYAYYNYDYTENRNLRIYSISSNCMGRFNNISEYPIGYSYVTETFDDGSFCRYHFSSLADVPDNAECGGSYIETPPYLHSRSFGYYQILDKALNYAPNDLAAFRGKLLFKTTYNNRYHKVAEEEYHYNIENKTVDYEVSIDTNTGVFLASKIFTVPCLLIQEKLTDENGVSILHNYEYNSNGFVTQKETVNSNGDHVYLKYVHPGEWSILPSTIYFDNLISSNRIEEPIGIIKYLKKPEDEKRKIVDFVYFHYAPLDGVGVQKRTVWGSKLIKSLPEDTDLEDKLFRGLGCGIEAYDNYDRYGNIVTLRDTYGNITIYLWSYHGKYPIAEIKGSTYEEVKSALRRQPEYLSEEKGSHIKEMEQLRDLLPHAQITIYDYKQSVGLKYISEPDGQASFFQYDVQGRLKQRFRKGEKGEMQLMEYNRYHYNK</sequence>
<evidence type="ECO:0008006" key="4">
    <source>
        <dbReference type="Google" id="ProtNLM"/>
    </source>
</evidence>
<feature type="signal peptide" evidence="1">
    <location>
        <begin position="1"/>
        <end position="25"/>
    </location>
</feature>
<proteinExistence type="predicted"/>
<evidence type="ECO:0000256" key="1">
    <source>
        <dbReference type="SAM" id="SignalP"/>
    </source>
</evidence>
<dbReference type="EMBL" id="QROC01000039">
    <property type="protein sequence ID" value="RHK90770.1"/>
    <property type="molecule type" value="Genomic_DNA"/>
</dbReference>
<feature type="chain" id="PRO_5019106163" description="YD repeat-containing protein" evidence="1">
    <location>
        <begin position="26"/>
        <end position="1007"/>
    </location>
</feature>
<gene>
    <name evidence="2" type="ORF">DW042_21330</name>
</gene>
<reference evidence="2 3" key="1">
    <citation type="submission" date="2018-08" db="EMBL/GenBank/DDBJ databases">
        <title>A genome reference for cultivated species of the human gut microbiota.</title>
        <authorList>
            <person name="Zou Y."/>
            <person name="Xue W."/>
            <person name="Luo G."/>
        </authorList>
    </citation>
    <scope>NUCLEOTIDE SEQUENCE [LARGE SCALE GENOMIC DNA]</scope>
    <source>
        <strain evidence="2 3">AF39-6AC</strain>
    </source>
</reference>
<keyword evidence="1" id="KW-0732">Signal</keyword>
<dbReference type="Proteomes" id="UP000284417">
    <property type="component" value="Unassembled WGS sequence"/>
</dbReference>
<comment type="caution">
    <text evidence="2">The sequence shown here is derived from an EMBL/GenBank/DDBJ whole genome shotgun (WGS) entry which is preliminary data.</text>
</comment>
<evidence type="ECO:0000313" key="2">
    <source>
        <dbReference type="EMBL" id="RHK90770.1"/>
    </source>
</evidence>
<dbReference type="RefSeq" id="WP_118408708.1">
    <property type="nucleotide sequence ID" value="NZ_QPIO01000002.1"/>
</dbReference>
<dbReference type="AlphaFoldDB" id="A0A415HF96"/>